<dbReference type="Proteomes" id="UP000055048">
    <property type="component" value="Unassembled WGS sequence"/>
</dbReference>
<evidence type="ECO:0000313" key="2">
    <source>
        <dbReference type="Proteomes" id="UP000055048"/>
    </source>
</evidence>
<reference evidence="1 2" key="1">
    <citation type="submission" date="2015-01" db="EMBL/GenBank/DDBJ databases">
        <title>Evolution of Trichinella species and genotypes.</title>
        <authorList>
            <person name="Korhonen P.K."/>
            <person name="Edoardo P."/>
            <person name="Giuseppe L.R."/>
            <person name="Gasser R.B."/>
        </authorList>
    </citation>
    <scope>NUCLEOTIDE SEQUENCE [LARGE SCALE GENOMIC DNA]</scope>
    <source>
        <strain evidence="1">ISS417</strain>
    </source>
</reference>
<keyword evidence="2" id="KW-1185">Reference proteome</keyword>
<dbReference type="AlphaFoldDB" id="A0A0V0TEC2"/>
<protein>
    <submittedName>
        <fullName evidence="1">Uncharacterized protein</fullName>
    </submittedName>
</protein>
<dbReference type="EMBL" id="JYDJ01000312">
    <property type="protein sequence ID" value="KRX37384.1"/>
    <property type="molecule type" value="Genomic_DNA"/>
</dbReference>
<evidence type="ECO:0000313" key="1">
    <source>
        <dbReference type="EMBL" id="KRX37384.1"/>
    </source>
</evidence>
<organism evidence="1 2">
    <name type="scientific">Trichinella murrelli</name>
    <dbReference type="NCBI Taxonomy" id="144512"/>
    <lineage>
        <taxon>Eukaryota</taxon>
        <taxon>Metazoa</taxon>
        <taxon>Ecdysozoa</taxon>
        <taxon>Nematoda</taxon>
        <taxon>Enoplea</taxon>
        <taxon>Dorylaimia</taxon>
        <taxon>Trichinellida</taxon>
        <taxon>Trichinellidae</taxon>
        <taxon>Trichinella</taxon>
    </lineage>
</organism>
<sequence length="94" mass="10687">MGINWIGDPSCPILLYFVCGKQLSSAAMAPAKLNGHFMTNHSQGSARIKLLRNAGLINNIAIVTDDKHDKEFQYSWLRKNNFEKLKKRKLIVEE</sequence>
<gene>
    <name evidence="1" type="ORF">T05_13706</name>
</gene>
<comment type="caution">
    <text evidence="1">The sequence shown here is derived from an EMBL/GenBank/DDBJ whole genome shotgun (WGS) entry which is preliminary data.</text>
</comment>
<accession>A0A0V0TEC2</accession>
<name>A0A0V0TEC2_9BILA</name>
<proteinExistence type="predicted"/>